<dbReference type="GO" id="GO:0016740">
    <property type="term" value="F:transferase activity"/>
    <property type="evidence" value="ECO:0007669"/>
    <property type="project" value="UniProtKB-KW"/>
</dbReference>
<evidence type="ECO:0000313" key="3">
    <source>
        <dbReference type="Proteomes" id="UP000240481"/>
    </source>
</evidence>
<evidence type="ECO:0000259" key="1">
    <source>
        <dbReference type="Pfam" id="PF13480"/>
    </source>
</evidence>
<dbReference type="AlphaFoldDB" id="A0A0J8V7D8"/>
<dbReference type="STRING" id="680026.AB733_19285"/>
<dbReference type="SUPFAM" id="SSF55729">
    <property type="entry name" value="Acyl-CoA N-acyltransferases (Nat)"/>
    <property type="match status" value="1"/>
</dbReference>
<sequence>MDAINASENIECEWSHNPCRELLRLRWQALEKEAKPNPFTSWCWIGPWLHTMVNDCWLLTASSNDQIVGLALFTKRQKKNWLGQNYDHYFLHRLGNQTADQIWIEYNDFLLEGSKAAQVREAMFQAIQSRLQPRDCVSIGASRQAAMFHGAFKADTAPLMLPLTVWESPSYQVDLQCIQSKHRSLMESLSKSARKQIRRSIKKYECCGTIKIETAETCEKALNLFDQAKHNHIKRWGSEPGQSGFANPIFVQFHQAFIRNNFASGLIQIHSLSVGGYDIGIIYNFHCNGVVYFYLSSLSYNDDPQLKPGLVAHYLLIEEALRGGMKVYDFMGGEARYKQTFANCQHPLAIIEYHKPHFALSLQNMARSAKRLIAQSN</sequence>
<keyword evidence="3" id="KW-1185">Reference proteome</keyword>
<dbReference type="InterPro" id="IPR038740">
    <property type="entry name" value="BioF2-like_GNAT_dom"/>
</dbReference>
<proteinExistence type="predicted"/>
<dbReference type="OrthoDB" id="9808976at2"/>
<dbReference type="Pfam" id="PF13480">
    <property type="entry name" value="Acetyltransf_6"/>
    <property type="match status" value="1"/>
</dbReference>
<protein>
    <submittedName>
        <fullName evidence="2">GNAT family N-acetyltransferase</fullName>
    </submittedName>
</protein>
<dbReference type="Gene3D" id="3.40.630.30">
    <property type="match status" value="1"/>
</dbReference>
<organism evidence="2 3">
    <name type="scientific">Photobacterium swingsii</name>
    <dbReference type="NCBI Taxonomy" id="680026"/>
    <lineage>
        <taxon>Bacteria</taxon>
        <taxon>Pseudomonadati</taxon>
        <taxon>Pseudomonadota</taxon>
        <taxon>Gammaproteobacteria</taxon>
        <taxon>Vibrionales</taxon>
        <taxon>Vibrionaceae</taxon>
        <taxon>Photobacterium</taxon>
    </lineage>
</organism>
<feature type="domain" description="BioF2-like acetyltransferase" evidence="1">
    <location>
        <begin position="191"/>
        <end position="339"/>
    </location>
</feature>
<reference evidence="2 3" key="1">
    <citation type="submission" date="2018-01" db="EMBL/GenBank/DDBJ databases">
        <title>Whole genome sequencing of Histamine producing bacteria.</title>
        <authorList>
            <person name="Butler K."/>
        </authorList>
    </citation>
    <scope>NUCLEOTIDE SEQUENCE [LARGE SCALE GENOMIC DNA]</scope>
    <source>
        <strain evidence="2 3">DSM 24669</strain>
    </source>
</reference>
<comment type="caution">
    <text evidence="2">The sequence shown here is derived from an EMBL/GenBank/DDBJ whole genome shotgun (WGS) entry which is preliminary data.</text>
</comment>
<dbReference type="EMBL" id="PYLZ01000019">
    <property type="protein sequence ID" value="PSW19758.1"/>
    <property type="molecule type" value="Genomic_DNA"/>
</dbReference>
<dbReference type="InterPro" id="IPR016181">
    <property type="entry name" value="Acyl_CoA_acyltransferase"/>
</dbReference>
<dbReference type="Proteomes" id="UP000240481">
    <property type="component" value="Unassembled WGS sequence"/>
</dbReference>
<gene>
    <name evidence="2" type="ORF">C9I94_23415</name>
</gene>
<name>A0A0J8V7D8_9GAMM</name>
<keyword evidence="2" id="KW-0808">Transferase</keyword>
<dbReference type="RefSeq" id="WP_048900254.1">
    <property type="nucleotide sequence ID" value="NZ_AP024853.1"/>
</dbReference>
<evidence type="ECO:0000313" key="2">
    <source>
        <dbReference type="EMBL" id="PSW19758.1"/>
    </source>
</evidence>
<accession>A0A0J8V7D8</accession>